<feature type="region of interest" description="Disordered" evidence="1">
    <location>
        <begin position="439"/>
        <end position="459"/>
    </location>
</feature>
<feature type="compositionally biased region" description="Polar residues" evidence="1">
    <location>
        <begin position="29"/>
        <end position="44"/>
    </location>
</feature>
<gene>
    <name evidence="2" type="ORF">FHX47_000076</name>
</gene>
<dbReference type="EMBL" id="JACIBT010000001">
    <property type="protein sequence ID" value="MBB3666483.1"/>
    <property type="molecule type" value="Genomic_DNA"/>
</dbReference>
<evidence type="ECO:0000256" key="1">
    <source>
        <dbReference type="SAM" id="MobiDB-lite"/>
    </source>
</evidence>
<proteinExistence type="predicted"/>
<dbReference type="Pfam" id="PF18986">
    <property type="entry name" value="DUF5719"/>
    <property type="match status" value="1"/>
</dbReference>
<evidence type="ECO:0000313" key="3">
    <source>
        <dbReference type="Proteomes" id="UP000547528"/>
    </source>
</evidence>
<accession>A0A7W5TRP5</accession>
<comment type="caution">
    <text evidence="2">The sequence shown here is derived from an EMBL/GenBank/DDBJ whole genome shotgun (WGS) entry which is preliminary data.</text>
</comment>
<dbReference type="AlphaFoldDB" id="A0A7W5TRP5"/>
<name>A0A7W5TRP5_9MICC</name>
<feature type="compositionally biased region" description="Polar residues" evidence="1">
    <location>
        <begin position="176"/>
        <end position="187"/>
    </location>
</feature>
<dbReference type="Proteomes" id="UP000547528">
    <property type="component" value="Unassembled WGS sequence"/>
</dbReference>
<dbReference type="RefSeq" id="WP_183356931.1">
    <property type="nucleotide sequence ID" value="NZ_BAABKR010000004.1"/>
</dbReference>
<dbReference type="InterPro" id="IPR043777">
    <property type="entry name" value="DUF5719"/>
</dbReference>
<keyword evidence="3" id="KW-1185">Reference proteome</keyword>
<feature type="region of interest" description="Disordered" evidence="1">
    <location>
        <begin position="1"/>
        <end position="53"/>
    </location>
</feature>
<feature type="region of interest" description="Disordered" evidence="1">
    <location>
        <begin position="159"/>
        <end position="201"/>
    </location>
</feature>
<reference evidence="2 3" key="1">
    <citation type="submission" date="2020-08" db="EMBL/GenBank/DDBJ databases">
        <title>Sequencing the genomes of 1000 actinobacteria strains.</title>
        <authorList>
            <person name="Klenk H.-P."/>
        </authorList>
    </citation>
    <scope>NUCLEOTIDE SEQUENCE [LARGE SCALE GENOMIC DNA]</scope>
    <source>
        <strain evidence="2 3">DSM 28238</strain>
    </source>
</reference>
<evidence type="ECO:0000313" key="2">
    <source>
        <dbReference type="EMBL" id="MBB3666483.1"/>
    </source>
</evidence>
<feature type="compositionally biased region" description="Acidic residues" evidence="1">
    <location>
        <begin position="446"/>
        <end position="459"/>
    </location>
</feature>
<protein>
    <recommendedName>
        <fullName evidence="4">Secreted protein</fullName>
    </recommendedName>
</protein>
<feature type="compositionally biased region" description="Basic residues" evidence="1">
    <location>
        <begin position="1"/>
        <end position="20"/>
    </location>
</feature>
<organism evidence="2 3">
    <name type="scientific">Garicola koreensis</name>
    <dbReference type="NCBI Taxonomy" id="1262554"/>
    <lineage>
        <taxon>Bacteria</taxon>
        <taxon>Bacillati</taxon>
        <taxon>Actinomycetota</taxon>
        <taxon>Actinomycetes</taxon>
        <taxon>Micrococcales</taxon>
        <taxon>Micrococcaceae</taxon>
        <taxon>Garicola</taxon>
    </lineage>
</organism>
<evidence type="ECO:0008006" key="4">
    <source>
        <dbReference type="Google" id="ProtNLM"/>
    </source>
</evidence>
<sequence>MSAKVSKHLRRQRRARKKAIRQQDRYGSPVQSQPRHSSPESAEQPTVRAQAVRTSAARTSTAARIAAVLAGCCLIGAAGGSAAFHLSDTQAADPLRVPANYVVAPPVADRLVCPPTPGTPDSLGESGIMEYADRDESVQTSRDALLFASAWGVAPSAQWGTITQDGRGEQDRFQEETTPQSGSNSQLLADREPTLAESQDTDLPTVLEVQPLEGVAVDDAPAAAASFTYLAEDGPQSGLIASSCTPPQPSRWFLGPETASDSASLLTLTNPNSREATVTVSTYSPEGSTGGLGSTTLLVPADSVRTINMASLTEDASAMAVHVRSSGAPVASHLQTSRASGSGGQGTDMLPALAEPGTEHHLLAAPAGADEPPQLWIHTPGEQAGTVELQVFDSEGQVPIDTPGVFTVEEGAVTVVDIEGLEAGTYDVVVRTEAPSLAAVRSTDDGQPDDDAQQNDEAQDLSWSAAADAVQPGFGALLPPAGQTDMHLFGQGELTYRLLDTSGASSEDLTIEVEADRSTVISHGQLQDQAEAAGLDDVHSIVVTESAGEIRGGTISRDDEGRYSIGDLQTISPTAQYVPLRLQR</sequence>
<feature type="compositionally biased region" description="Basic and acidic residues" evidence="1">
    <location>
        <begin position="166"/>
        <end position="175"/>
    </location>
</feature>